<dbReference type="Pfam" id="PF00929">
    <property type="entry name" value="RNase_T"/>
    <property type="match status" value="1"/>
</dbReference>
<dbReference type="InterPro" id="IPR013520">
    <property type="entry name" value="Ribonucl_H"/>
</dbReference>
<keyword evidence="3" id="KW-0269">Exonuclease</keyword>
<dbReference type="GO" id="GO:0045004">
    <property type="term" value="P:DNA replication proofreading"/>
    <property type="evidence" value="ECO:0007669"/>
    <property type="project" value="TreeGrafter"/>
</dbReference>
<organism evidence="5 6">
    <name type="scientific">Salimicrobium flavidum</name>
    <dbReference type="NCBI Taxonomy" id="570947"/>
    <lineage>
        <taxon>Bacteria</taxon>
        <taxon>Bacillati</taxon>
        <taxon>Bacillota</taxon>
        <taxon>Bacilli</taxon>
        <taxon>Bacillales</taxon>
        <taxon>Bacillaceae</taxon>
        <taxon>Salimicrobium</taxon>
    </lineage>
</organism>
<dbReference type="STRING" id="570947.SAMN05421687_104196"/>
<dbReference type="GO" id="GO:0008408">
    <property type="term" value="F:3'-5' exonuclease activity"/>
    <property type="evidence" value="ECO:0007669"/>
    <property type="project" value="TreeGrafter"/>
</dbReference>
<evidence type="ECO:0000256" key="3">
    <source>
        <dbReference type="ARBA" id="ARBA00022839"/>
    </source>
</evidence>
<dbReference type="NCBIfam" id="TIGR00573">
    <property type="entry name" value="dnaq"/>
    <property type="match status" value="1"/>
</dbReference>
<keyword evidence="2" id="KW-0378">Hydrolase</keyword>
<dbReference type="SUPFAM" id="SSF53098">
    <property type="entry name" value="Ribonuclease H-like"/>
    <property type="match status" value="1"/>
</dbReference>
<dbReference type="EMBL" id="FTOC01000004">
    <property type="protein sequence ID" value="SIS45904.1"/>
    <property type="molecule type" value="Genomic_DNA"/>
</dbReference>
<evidence type="ECO:0000313" key="5">
    <source>
        <dbReference type="EMBL" id="SIS45904.1"/>
    </source>
</evidence>
<evidence type="ECO:0000313" key="6">
    <source>
        <dbReference type="Proteomes" id="UP000187608"/>
    </source>
</evidence>
<dbReference type="InterPro" id="IPR006054">
    <property type="entry name" value="DnaQ"/>
</dbReference>
<accession>A0A1N7J9B3</accession>
<sequence length="278" mass="31682">MQLVVFGLVAMVVFLFGRVLTLEKRVSRLGRREGMNPFTQFVKEATDRIGKGFSSLGQNDPAKIAYMRNLERQLQSKDMMEMPFDELRIVVFDLETTGFYPYKGDEILSIGAVRVQGKHVLEDETFYSLVYSDVPPSEQIEELTGITGSMLEEAPPIREVLKDFYSFVRGGVLIAHHARHEKQFMAHATWRELKKTFSYRIVDTAFVTRIAQEEKQLTTLDDCCSEYGISIDERHHALSDAIATAKLWAACIEDIQKLGFVNLRDVYTYLAEKGEGGF</sequence>
<dbReference type="RefSeq" id="WP_234983144.1">
    <property type="nucleotide sequence ID" value="NZ_FTOC01000004.1"/>
</dbReference>
<dbReference type="CDD" id="cd06127">
    <property type="entry name" value="DEDDh"/>
    <property type="match status" value="1"/>
</dbReference>
<dbReference type="AlphaFoldDB" id="A0A1N7J9B3"/>
<evidence type="ECO:0000256" key="1">
    <source>
        <dbReference type="ARBA" id="ARBA00022722"/>
    </source>
</evidence>
<dbReference type="InterPro" id="IPR036397">
    <property type="entry name" value="RNaseH_sf"/>
</dbReference>
<dbReference type="PANTHER" id="PTHR30231">
    <property type="entry name" value="DNA POLYMERASE III SUBUNIT EPSILON"/>
    <property type="match status" value="1"/>
</dbReference>
<proteinExistence type="predicted"/>
<dbReference type="GO" id="GO:0003677">
    <property type="term" value="F:DNA binding"/>
    <property type="evidence" value="ECO:0007669"/>
    <property type="project" value="InterPro"/>
</dbReference>
<evidence type="ECO:0000259" key="4">
    <source>
        <dbReference type="SMART" id="SM00479"/>
    </source>
</evidence>
<feature type="domain" description="Exonuclease" evidence="4">
    <location>
        <begin position="88"/>
        <end position="257"/>
    </location>
</feature>
<keyword evidence="6" id="KW-1185">Reference proteome</keyword>
<dbReference type="FunFam" id="3.30.420.10:FF:000045">
    <property type="entry name" value="3'-5' exonuclease DinG"/>
    <property type="match status" value="1"/>
</dbReference>
<gene>
    <name evidence="5" type="ORF">SAMN05421687_104196</name>
</gene>
<dbReference type="SMART" id="SM00479">
    <property type="entry name" value="EXOIII"/>
    <property type="match status" value="1"/>
</dbReference>
<protein>
    <submittedName>
        <fullName evidence="5">DNA polymerase-3 subunit epsilon</fullName>
    </submittedName>
</protein>
<dbReference type="PANTHER" id="PTHR30231:SF41">
    <property type="entry name" value="DNA POLYMERASE III SUBUNIT EPSILON"/>
    <property type="match status" value="1"/>
</dbReference>
<dbReference type="InterPro" id="IPR012337">
    <property type="entry name" value="RNaseH-like_sf"/>
</dbReference>
<dbReference type="Proteomes" id="UP000187608">
    <property type="component" value="Unassembled WGS sequence"/>
</dbReference>
<dbReference type="Gene3D" id="3.30.420.10">
    <property type="entry name" value="Ribonuclease H-like superfamily/Ribonuclease H"/>
    <property type="match status" value="1"/>
</dbReference>
<dbReference type="GO" id="GO:0003887">
    <property type="term" value="F:DNA-directed DNA polymerase activity"/>
    <property type="evidence" value="ECO:0007669"/>
    <property type="project" value="InterPro"/>
</dbReference>
<keyword evidence="1" id="KW-0540">Nuclease</keyword>
<dbReference type="GO" id="GO:0005829">
    <property type="term" value="C:cytosol"/>
    <property type="evidence" value="ECO:0007669"/>
    <property type="project" value="TreeGrafter"/>
</dbReference>
<reference evidence="6" key="1">
    <citation type="submission" date="2017-01" db="EMBL/GenBank/DDBJ databases">
        <authorList>
            <person name="Varghese N."/>
            <person name="Submissions S."/>
        </authorList>
    </citation>
    <scope>NUCLEOTIDE SEQUENCE [LARGE SCALE GENOMIC DNA]</scope>
    <source>
        <strain evidence="6">DSM 23127</strain>
    </source>
</reference>
<evidence type="ECO:0000256" key="2">
    <source>
        <dbReference type="ARBA" id="ARBA00022801"/>
    </source>
</evidence>
<name>A0A1N7J9B3_9BACI</name>
<dbReference type="NCBIfam" id="NF005836">
    <property type="entry name" value="PRK07740.1"/>
    <property type="match status" value="1"/>
</dbReference>